<dbReference type="InterPro" id="IPR005467">
    <property type="entry name" value="His_kinase_dom"/>
</dbReference>
<dbReference type="InterPro" id="IPR036097">
    <property type="entry name" value="HisK_dim/P_sf"/>
</dbReference>
<dbReference type="Gene3D" id="3.40.50.2300">
    <property type="match status" value="1"/>
</dbReference>
<feature type="domain" description="Histidine kinase" evidence="10">
    <location>
        <begin position="273"/>
        <end position="498"/>
    </location>
</feature>
<dbReference type="InterPro" id="IPR003661">
    <property type="entry name" value="HisK_dim/P_dom"/>
</dbReference>
<dbReference type="PROSITE" id="PS50109">
    <property type="entry name" value="HIS_KIN"/>
    <property type="match status" value="1"/>
</dbReference>
<sequence length="647" mass="70356">MERLHRSERYFQLLVSNVTDYAIFMLDPEGQITNWNTGAERIKGYRADEIVGQHFSRFYTEEDRRLGKPAIALATALREGHYVAEGWRVRKDGGRFWASVVIDPVFDDGALVGFAKITRDVSERRQAEAALIESDELARGIIDSALDGFAQLDEAGRIVRWNPQAEAMFGWSRAEARGQVLAVLLGPPGEPERLAVELKPGVARGAKRGATRQSEMINRVGARIPVELSVSTLTVRGKSRTNVFIRDLSEKIQIEAQLRQAQKMEAVGQLTGGLAHDFNNLLQGIIGSLDLIQMQAGAGDIANVERFVQGALNSANRAAAMTHRLLAFSRRQPLDPRPVATNPLILSMAELLRRTVGESVTLTFELAPDLWLTLCDPNQLESALLNLTINARDAMPDGGNLLIRSSNMDAGAIKSDNWSEAGGGQYICIEVADEGVGMSPEVLEHAFEPFFTTKPAGRGTGLGLSMIYGFARQSNGYCDIRSEPGQGTSIRLYLPRHVAALQEKAGQADAVLHALSSDEFVLVVDDEKVVRHVVVEVLNQLGYAVLEAENADAALAAIESRGNLHMLISDIGLPGMNGRLLAEILRERQPGLKVLLMTGYAADASSATGFPAGMELIAKPFTVNALADRLRRMLGDGSDQDAIDGKA</sequence>
<evidence type="ECO:0000256" key="8">
    <source>
        <dbReference type="ARBA" id="ARBA00023012"/>
    </source>
</evidence>
<evidence type="ECO:0000256" key="2">
    <source>
        <dbReference type="ARBA" id="ARBA00012438"/>
    </source>
</evidence>
<protein>
    <recommendedName>
        <fullName evidence="2">histidine kinase</fullName>
        <ecNumber evidence="2">2.7.13.3</ecNumber>
    </recommendedName>
</protein>
<dbReference type="Pfam" id="PF13426">
    <property type="entry name" value="PAS_9"/>
    <property type="match status" value="2"/>
</dbReference>
<proteinExistence type="predicted"/>
<evidence type="ECO:0000256" key="5">
    <source>
        <dbReference type="ARBA" id="ARBA00022741"/>
    </source>
</evidence>
<evidence type="ECO:0000259" key="12">
    <source>
        <dbReference type="PROSITE" id="PS50112"/>
    </source>
</evidence>
<name>A0A4S3KM84_9GAMM</name>
<dbReference type="CDD" id="cd00130">
    <property type="entry name" value="PAS"/>
    <property type="match status" value="2"/>
</dbReference>
<keyword evidence="4" id="KW-0808">Transferase</keyword>
<comment type="caution">
    <text evidence="14">The sequence shown here is derived from an EMBL/GenBank/DDBJ whole genome shotgun (WGS) entry which is preliminary data.</text>
</comment>
<dbReference type="InterPro" id="IPR001789">
    <property type="entry name" value="Sig_transdc_resp-reg_receiver"/>
</dbReference>
<dbReference type="Proteomes" id="UP000306317">
    <property type="component" value="Unassembled WGS sequence"/>
</dbReference>
<dbReference type="InterPro" id="IPR003594">
    <property type="entry name" value="HATPase_dom"/>
</dbReference>
<dbReference type="Gene3D" id="3.30.565.10">
    <property type="entry name" value="Histidine kinase-like ATPase, C-terminal domain"/>
    <property type="match status" value="1"/>
</dbReference>
<dbReference type="SUPFAM" id="SSF52172">
    <property type="entry name" value="CheY-like"/>
    <property type="match status" value="1"/>
</dbReference>
<dbReference type="SMART" id="SM00387">
    <property type="entry name" value="HATPase_c"/>
    <property type="match status" value="1"/>
</dbReference>
<evidence type="ECO:0000256" key="6">
    <source>
        <dbReference type="ARBA" id="ARBA00022777"/>
    </source>
</evidence>
<dbReference type="Gene3D" id="3.30.450.20">
    <property type="entry name" value="PAS domain"/>
    <property type="match status" value="2"/>
</dbReference>
<dbReference type="InterPro" id="IPR036890">
    <property type="entry name" value="HATPase_C_sf"/>
</dbReference>
<dbReference type="SMART" id="SM00388">
    <property type="entry name" value="HisKA"/>
    <property type="match status" value="1"/>
</dbReference>
<keyword evidence="8" id="KW-0902">Two-component regulatory system</keyword>
<feature type="domain" description="PAS" evidence="12">
    <location>
        <begin position="134"/>
        <end position="205"/>
    </location>
</feature>
<dbReference type="AlphaFoldDB" id="A0A4S3KM84"/>
<dbReference type="SUPFAM" id="SSF47384">
    <property type="entry name" value="Homodimeric domain of signal transducing histidine kinase"/>
    <property type="match status" value="1"/>
</dbReference>
<dbReference type="InterPro" id="IPR004358">
    <property type="entry name" value="Sig_transdc_His_kin-like_C"/>
</dbReference>
<dbReference type="GO" id="GO:0005524">
    <property type="term" value="F:ATP binding"/>
    <property type="evidence" value="ECO:0007669"/>
    <property type="project" value="UniProtKB-KW"/>
</dbReference>
<feature type="modified residue" description="4-aspartylphosphate" evidence="9">
    <location>
        <position position="570"/>
    </location>
</feature>
<dbReference type="PROSITE" id="PS50110">
    <property type="entry name" value="RESPONSE_REGULATORY"/>
    <property type="match status" value="1"/>
</dbReference>
<keyword evidence="7" id="KW-0067">ATP-binding</keyword>
<accession>A0A4S3KM84</accession>
<evidence type="ECO:0000259" key="11">
    <source>
        <dbReference type="PROSITE" id="PS50110"/>
    </source>
</evidence>
<dbReference type="PRINTS" id="PR00344">
    <property type="entry name" value="BCTRLSENSOR"/>
</dbReference>
<evidence type="ECO:0000259" key="13">
    <source>
        <dbReference type="PROSITE" id="PS50113"/>
    </source>
</evidence>
<keyword evidence="15" id="KW-1185">Reference proteome</keyword>
<dbReference type="CDD" id="cd00082">
    <property type="entry name" value="HisKA"/>
    <property type="match status" value="1"/>
</dbReference>
<evidence type="ECO:0000313" key="15">
    <source>
        <dbReference type="Proteomes" id="UP000306317"/>
    </source>
</evidence>
<organism evidence="14 15">
    <name type="scientific">Rhodanobacter lindaniclasticus</name>
    <dbReference type="NCBI Taxonomy" id="75310"/>
    <lineage>
        <taxon>Bacteria</taxon>
        <taxon>Pseudomonadati</taxon>
        <taxon>Pseudomonadota</taxon>
        <taxon>Gammaproteobacteria</taxon>
        <taxon>Lysobacterales</taxon>
        <taxon>Rhodanobacteraceae</taxon>
        <taxon>Rhodanobacter</taxon>
    </lineage>
</organism>
<feature type="domain" description="Response regulatory" evidence="11">
    <location>
        <begin position="520"/>
        <end position="634"/>
    </location>
</feature>
<keyword evidence="6" id="KW-0418">Kinase</keyword>
<dbReference type="NCBIfam" id="TIGR00229">
    <property type="entry name" value="sensory_box"/>
    <property type="match status" value="2"/>
</dbReference>
<dbReference type="InterPro" id="IPR035965">
    <property type="entry name" value="PAS-like_dom_sf"/>
</dbReference>
<feature type="domain" description="PAS" evidence="12">
    <location>
        <begin position="7"/>
        <end position="80"/>
    </location>
</feature>
<dbReference type="PROSITE" id="PS50113">
    <property type="entry name" value="PAC"/>
    <property type="match status" value="1"/>
</dbReference>
<keyword evidence="5" id="KW-0547">Nucleotide-binding</keyword>
<evidence type="ECO:0000256" key="1">
    <source>
        <dbReference type="ARBA" id="ARBA00000085"/>
    </source>
</evidence>
<dbReference type="PROSITE" id="PS50112">
    <property type="entry name" value="PAS"/>
    <property type="match status" value="2"/>
</dbReference>
<dbReference type="SMART" id="SM00448">
    <property type="entry name" value="REC"/>
    <property type="match status" value="1"/>
</dbReference>
<evidence type="ECO:0000256" key="9">
    <source>
        <dbReference type="PROSITE-ProRule" id="PRU00169"/>
    </source>
</evidence>
<evidence type="ECO:0000256" key="7">
    <source>
        <dbReference type="ARBA" id="ARBA00022840"/>
    </source>
</evidence>
<dbReference type="Pfam" id="PF00512">
    <property type="entry name" value="HisKA"/>
    <property type="match status" value="1"/>
</dbReference>
<evidence type="ECO:0000256" key="3">
    <source>
        <dbReference type="ARBA" id="ARBA00022553"/>
    </source>
</evidence>
<evidence type="ECO:0000313" key="14">
    <source>
        <dbReference type="EMBL" id="THD09528.1"/>
    </source>
</evidence>
<feature type="domain" description="PAC" evidence="13">
    <location>
        <begin position="82"/>
        <end position="133"/>
    </location>
</feature>
<evidence type="ECO:0000259" key="10">
    <source>
        <dbReference type="PROSITE" id="PS50109"/>
    </source>
</evidence>
<dbReference type="InterPro" id="IPR000014">
    <property type="entry name" value="PAS"/>
</dbReference>
<dbReference type="SUPFAM" id="SSF55785">
    <property type="entry name" value="PYP-like sensor domain (PAS domain)"/>
    <property type="match status" value="2"/>
</dbReference>
<dbReference type="InterPro" id="IPR000700">
    <property type="entry name" value="PAS-assoc_C"/>
</dbReference>
<dbReference type="EMBL" id="MWIO01000008">
    <property type="protein sequence ID" value="THD09528.1"/>
    <property type="molecule type" value="Genomic_DNA"/>
</dbReference>
<dbReference type="EC" id="2.7.13.3" evidence="2"/>
<dbReference type="PANTHER" id="PTHR43065">
    <property type="entry name" value="SENSOR HISTIDINE KINASE"/>
    <property type="match status" value="1"/>
</dbReference>
<dbReference type="SUPFAM" id="SSF55874">
    <property type="entry name" value="ATPase domain of HSP90 chaperone/DNA topoisomerase II/histidine kinase"/>
    <property type="match status" value="1"/>
</dbReference>
<dbReference type="InterPro" id="IPR011006">
    <property type="entry name" value="CheY-like_superfamily"/>
</dbReference>
<evidence type="ECO:0000256" key="4">
    <source>
        <dbReference type="ARBA" id="ARBA00022679"/>
    </source>
</evidence>
<dbReference type="PANTHER" id="PTHR43065:SF46">
    <property type="entry name" value="C4-DICARBOXYLATE TRANSPORT SENSOR PROTEIN DCTB"/>
    <property type="match status" value="1"/>
</dbReference>
<dbReference type="GO" id="GO:0000155">
    <property type="term" value="F:phosphorelay sensor kinase activity"/>
    <property type="evidence" value="ECO:0007669"/>
    <property type="project" value="InterPro"/>
</dbReference>
<comment type="catalytic activity">
    <reaction evidence="1">
        <text>ATP + protein L-histidine = ADP + protein N-phospho-L-histidine.</text>
        <dbReference type="EC" id="2.7.13.3"/>
    </reaction>
</comment>
<dbReference type="SMART" id="SM00091">
    <property type="entry name" value="PAS"/>
    <property type="match status" value="2"/>
</dbReference>
<dbReference type="GO" id="GO:0006355">
    <property type="term" value="P:regulation of DNA-templated transcription"/>
    <property type="evidence" value="ECO:0007669"/>
    <property type="project" value="InterPro"/>
</dbReference>
<dbReference type="Gene3D" id="1.10.287.130">
    <property type="match status" value="1"/>
</dbReference>
<dbReference type="Pfam" id="PF02518">
    <property type="entry name" value="HATPase_c"/>
    <property type="match status" value="1"/>
</dbReference>
<keyword evidence="3 9" id="KW-0597">Phosphoprotein</keyword>
<dbReference type="Pfam" id="PF00072">
    <property type="entry name" value="Response_reg"/>
    <property type="match status" value="1"/>
</dbReference>
<gene>
    <name evidence="14" type="ORF">B1991_02405</name>
</gene>
<reference evidence="14 15" key="1">
    <citation type="submission" date="2017-02" db="EMBL/GenBank/DDBJ databases">
        <title>Whole genome sequencing of Rhodanobacter lindaniclasticus DSM 17932.</title>
        <authorList>
            <person name="Kumar S."/>
            <person name="Patil P."/>
            <person name="Patil P.B."/>
        </authorList>
    </citation>
    <scope>NUCLEOTIDE SEQUENCE [LARGE SCALE GENOMIC DNA]</scope>
    <source>
        <strain evidence="14 15">DSM 17932</strain>
    </source>
</reference>